<keyword evidence="2" id="KW-1185">Reference proteome</keyword>
<dbReference type="EMBL" id="JANBUN010002225">
    <property type="protein sequence ID" value="KAJ2795257.1"/>
    <property type="molecule type" value="Genomic_DNA"/>
</dbReference>
<proteinExistence type="predicted"/>
<evidence type="ECO:0000313" key="2">
    <source>
        <dbReference type="Proteomes" id="UP001140087"/>
    </source>
</evidence>
<sequence length="232" mass="24505">MADFAGDFDGALAGALGALVKATKAAGRLPEDLGFHRTVDDGVDARLEQVSARVLAMGNTLWAAARGGPAAAAAIESVDDLADQSGGAGWRGGPGFRSVTDAVDALLEKIDVGLDEELKTSAHRMRTLAQQSAPVVTTVVSGQQQPKSQQQQQQQQQQGVRVVHAQNIPRPQLQFKDAIDNSPVTPFVWRIRDKVHARVPLDYGLPGEDVAGTPMGEHLQRLGIPQSPASPA</sequence>
<dbReference type="Proteomes" id="UP001140087">
    <property type="component" value="Unassembled WGS sequence"/>
</dbReference>
<name>A0ACC1KV93_9FUNG</name>
<evidence type="ECO:0000313" key="1">
    <source>
        <dbReference type="EMBL" id="KAJ2795257.1"/>
    </source>
</evidence>
<reference evidence="1" key="1">
    <citation type="submission" date="2022-07" db="EMBL/GenBank/DDBJ databases">
        <title>Phylogenomic reconstructions and comparative analyses of Kickxellomycotina fungi.</title>
        <authorList>
            <person name="Reynolds N.K."/>
            <person name="Stajich J.E."/>
            <person name="Barry K."/>
            <person name="Grigoriev I.V."/>
            <person name="Crous P."/>
            <person name="Smith M.E."/>
        </authorList>
    </citation>
    <scope>NUCLEOTIDE SEQUENCE</scope>
    <source>
        <strain evidence="1">BCRC 34780</strain>
    </source>
</reference>
<protein>
    <submittedName>
        <fullName evidence="1">Exosome nuclease subunit</fullName>
    </submittedName>
</protein>
<accession>A0ACC1KV93</accession>
<comment type="caution">
    <text evidence="1">The sequence shown here is derived from an EMBL/GenBank/DDBJ whole genome shotgun (WGS) entry which is preliminary data.</text>
</comment>
<organism evidence="1 2">
    <name type="scientific">Coemansia helicoidea</name>
    <dbReference type="NCBI Taxonomy" id="1286919"/>
    <lineage>
        <taxon>Eukaryota</taxon>
        <taxon>Fungi</taxon>
        <taxon>Fungi incertae sedis</taxon>
        <taxon>Zoopagomycota</taxon>
        <taxon>Kickxellomycotina</taxon>
        <taxon>Kickxellomycetes</taxon>
        <taxon>Kickxellales</taxon>
        <taxon>Kickxellaceae</taxon>
        <taxon>Coemansia</taxon>
    </lineage>
</organism>
<feature type="non-terminal residue" evidence="1">
    <location>
        <position position="232"/>
    </location>
</feature>
<gene>
    <name evidence="1" type="primary">RRP6_2</name>
    <name evidence="1" type="ORF">H4R21_005183</name>
</gene>